<keyword evidence="5" id="KW-1267">Proteomics identification</keyword>
<evidence type="ECO:0000313" key="4">
    <source>
        <dbReference type="Proteomes" id="UP000001555"/>
    </source>
</evidence>
<name>B7PG99_IXOSC</name>
<evidence type="ECO:0000256" key="1">
    <source>
        <dbReference type="SAM" id="MobiDB-lite"/>
    </source>
</evidence>
<sequence length="186" mass="18721">MRHPTYEAPSTSQPERQLVALSRTWLPDASRLVASLASNPIMARLGEVDTAALPSGVAVHVHVVSDESNKKADYPQQYQGAAPGAGQQGYQSGGAAANAGTQGFGAAANVGSQAFGSAANQGYSTSYPTTAYQTAGATGAQKPAAANPQAAPAYATAQGQYNSYGGQFAGAGAGGATSQYYRSGNQ</sequence>
<evidence type="ECO:0000313" key="2">
    <source>
        <dbReference type="EMBL" id="EEC05621.1"/>
    </source>
</evidence>
<dbReference type="InParanoid" id="B7PG99"/>
<reference evidence="2 4" key="1">
    <citation type="submission" date="2008-03" db="EMBL/GenBank/DDBJ databases">
        <title>Annotation of Ixodes scapularis.</title>
        <authorList>
            <consortium name="Ixodes scapularis Genome Project Consortium"/>
            <person name="Caler E."/>
            <person name="Hannick L.I."/>
            <person name="Bidwell S."/>
            <person name="Joardar V."/>
            <person name="Thiagarajan M."/>
            <person name="Amedeo P."/>
            <person name="Galinsky K.J."/>
            <person name="Schobel S."/>
            <person name="Inman J."/>
            <person name="Hostetler J."/>
            <person name="Miller J."/>
            <person name="Hammond M."/>
            <person name="Megy K."/>
            <person name="Lawson D."/>
            <person name="Kodira C."/>
            <person name="Sutton G."/>
            <person name="Meyer J."/>
            <person name="Hill C.A."/>
            <person name="Birren B."/>
            <person name="Nene V."/>
            <person name="Collins F."/>
            <person name="Alarcon-Chaidez F."/>
            <person name="Wikel S."/>
            <person name="Strausberg R."/>
        </authorList>
    </citation>
    <scope>NUCLEOTIDE SEQUENCE [LARGE SCALE GENOMIC DNA]</scope>
    <source>
        <strain evidence="4">Wikel</strain>
        <strain evidence="2">Wikel colony</strain>
    </source>
</reference>
<evidence type="ECO:0007829" key="5">
    <source>
        <dbReference type="PeptideAtlas" id="B7PG99"/>
    </source>
</evidence>
<reference evidence="3" key="2">
    <citation type="submission" date="2020-05" db="UniProtKB">
        <authorList>
            <consortium name="EnsemblMetazoa"/>
        </authorList>
    </citation>
    <scope>IDENTIFICATION</scope>
    <source>
        <strain evidence="3">wikel</strain>
    </source>
</reference>
<evidence type="ECO:0000313" key="3">
    <source>
        <dbReference type="EnsemblMetazoa" id="ISCW004697-PA"/>
    </source>
</evidence>
<dbReference type="AlphaFoldDB" id="B7PG99"/>
<dbReference type="Proteomes" id="UP000001555">
    <property type="component" value="Unassembled WGS sequence"/>
</dbReference>
<dbReference type="HOGENOM" id="CLU_1455980_0_0_1"/>
<dbReference type="OrthoDB" id="6513632at2759"/>
<dbReference type="EMBL" id="ABJB011062746">
    <property type="status" value="NOT_ANNOTATED_CDS"/>
    <property type="molecule type" value="Genomic_DNA"/>
</dbReference>
<feature type="compositionally biased region" description="Low complexity" evidence="1">
    <location>
        <begin position="74"/>
        <end position="100"/>
    </location>
</feature>
<dbReference type="VEuPathDB" id="VectorBase:ISCI004697"/>
<gene>
    <name evidence="2" type="ORF">IscW_ISCW004697</name>
</gene>
<protein>
    <submittedName>
        <fullName evidence="2 3">Uncharacterized protein</fullName>
    </submittedName>
</protein>
<dbReference type="EMBL" id="DS707334">
    <property type="protein sequence ID" value="EEC05621.1"/>
    <property type="molecule type" value="Genomic_DNA"/>
</dbReference>
<dbReference type="EMBL" id="ABJB011086286">
    <property type="status" value="NOT_ANNOTATED_CDS"/>
    <property type="molecule type" value="Genomic_DNA"/>
</dbReference>
<dbReference type="EMBL" id="ABJB010616348">
    <property type="status" value="NOT_ANNOTATED_CDS"/>
    <property type="molecule type" value="Genomic_DNA"/>
</dbReference>
<dbReference type="VEuPathDB" id="VectorBase:ISCP_033523"/>
<proteinExistence type="evidence at protein level"/>
<dbReference type="EMBL" id="ABJB010325207">
    <property type="status" value="NOT_ANNOTATED_CDS"/>
    <property type="molecule type" value="Genomic_DNA"/>
</dbReference>
<organism>
    <name type="scientific">Ixodes scapularis</name>
    <name type="common">Black-legged tick</name>
    <name type="synonym">Deer tick</name>
    <dbReference type="NCBI Taxonomy" id="6945"/>
    <lineage>
        <taxon>Eukaryota</taxon>
        <taxon>Metazoa</taxon>
        <taxon>Ecdysozoa</taxon>
        <taxon>Arthropoda</taxon>
        <taxon>Chelicerata</taxon>
        <taxon>Arachnida</taxon>
        <taxon>Acari</taxon>
        <taxon>Parasitiformes</taxon>
        <taxon>Ixodida</taxon>
        <taxon>Ixodoidea</taxon>
        <taxon>Ixodidae</taxon>
        <taxon>Ixodinae</taxon>
        <taxon>Ixodes</taxon>
    </lineage>
</organism>
<dbReference type="VEuPathDB" id="VectorBase:ISCW004697"/>
<keyword evidence="4" id="KW-1185">Reference proteome</keyword>
<accession>B7PG99</accession>
<dbReference type="EnsemblMetazoa" id="ISCW004697-RA">
    <property type="protein sequence ID" value="ISCW004697-PA"/>
    <property type="gene ID" value="ISCW004697"/>
</dbReference>
<feature type="region of interest" description="Disordered" evidence="1">
    <location>
        <begin position="68"/>
        <end position="102"/>
    </location>
</feature>
<dbReference type="PaxDb" id="6945-B7PG99"/>